<reference evidence="1 2" key="1">
    <citation type="journal article" date="2014" name="Genome Announc.">
        <title>Draft Genome Sequences of Three Alkaliphilic Bacillus Strains, Bacillus wakoensis JCM 9140T, Bacillus akibai JCM 9157T, and Bacillus hemicellulosilyticus JCM 9152T.</title>
        <authorList>
            <person name="Yuki M."/>
            <person name="Oshima K."/>
            <person name="Suda W."/>
            <person name="Oshida Y."/>
            <person name="Kitamura K."/>
            <person name="Iida T."/>
            <person name="Hattori M."/>
            <person name="Ohkuma M."/>
        </authorList>
    </citation>
    <scope>NUCLEOTIDE SEQUENCE [LARGE SCALE GENOMIC DNA]</scope>
    <source>
        <strain evidence="1 2">JCM 9157</strain>
    </source>
</reference>
<keyword evidence="2" id="KW-1185">Reference proteome</keyword>
<evidence type="ECO:0008006" key="3">
    <source>
        <dbReference type="Google" id="ProtNLM"/>
    </source>
</evidence>
<dbReference type="RefSeq" id="WP_035663497.1">
    <property type="nucleotide sequence ID" value="NZ_BAUV01000009.1"/>
</dbReference>
<dbReference type="STRING" id="1236973.JCM9157_1636"/>
<dbReference type="Gene3D" id="2.30.40.10">
    <property type="entry name" value="Urease, subunit C, domain 1"/>
    <property type="match status" value="1"/>
</dbReference>
<dbReference type="OrthoDB" id="2959323at2"/>
<dbReference type="GO" id="GO:0016810">
    <property type="term" value="F:hydrolase activity, acting on carbon-nitrogen (but not peptide) bonds"/>
    <property type="evidence" value="ECO:0007669"/>
    <property type="project" value="InterPro"/>
</dbReference>
<proteinExistence type="predicted"/>
<dbReference type="EMBL" id="BAUV01000009">
    <property type="protein sequence ID" value="GAE34568.1"/>
    <property type="molecule type" value="Genomic_DNA"/>
</dbReference>
<dbReference type="SUPFAM" id="SSF51338">
    <property type="entry name" value="Composite domain of metallo-dependent hydrolases"/>
    <property type="match status" value="1"/>
</dbReference>
<protein>
    <recommendedName>
        <fullName evidence="3">Amidohydrolase-related domain-containing protein</fullName>
    </recommendedName>
</protein>
<comment type="caution">
    <text evidence="1">The sequence shown here is derived from an EMBL/GenBank/DDBJ whole genome shotgun (WGS) entry which is preliminary data.</text>
</comment>
<gene>
    <name evidence="1" type="ORF">JCM9157_1636</name>
</gene>
<dbReference type="eggNOG" id="ENOG5032Z54">
    <property type="taxonomic scope" value="Bacteria"/>
</dbReference>
<dbReference type="InterPro" id="IPR011059">
    <property type="entry name" value="Metal-dep_hydrolase_composite"/>
</dbReference>
<dbReference type="Proteomes" id="UP000018896">
    <property type="component" value="Unassembled WGS sequence"/>
</dbReference>
<evidence type="ECO:0000313" key="1">
    <source>
        <dbReference type="EMBL" id="GAE34568.1"/>
    </source>
</evidence>
<accession>W4QSG8</accession>
<name>W4QSG8_HALA3</name>
<sequence>MYLLDKATKVDEEVNTLRSYLINNGQVHYVTSAFEKWNKRRVVMSGVDMTDGGIVYDDQILHYENFQDFQQRQSFLISRGCTTVAVAPVVEYEKQIEQTFKRAKHAMASSTLDYVIGLTLPVKLLSPSVLRTCQGLRIPFIRVMFSSYQEMNVLPWTHLSQTLLTYPSVLVPCVHLSPPKKEAILIKEWLMRCSAFQIHTVSNLTPLDRWSKALLQKIGLYPQKGILLNGSDADYLLFSREDKHPDEVEKVVGEEKNVYDNREPAIVVIRGEMIKSNDNISLKPGFGRLVEIKRPGKFLSITEASGNDLQQQRTSS</sequence>
<evidence type="ECO:0000313" key="2">
    <source>
        <dbReference type="Proteomes" id="UP000018896"/>
    </source>
</evidence>
<dbReference type="Gene3D" id="3.20.20.140">
    <property type="entry name" value="Metal-dependent hydrolases"/>
    <property type="match status" value="1"/>
</dbReference>
<organism evidence="1 2">
    <name type="scientific">Halalkalibacter akibai (strain ATCC 43226 / DSM 21942 / CIP 109018 / JCM 9157 / 1139)</name>
    <name type="common">Bacillus akibai</name>
    <dbReference type="NCBI Taxonomy" id="1236973"/>
    <lineage>
        <taxon>Bacteria</taxon>
        <taxon>Bacillati</taxon>
        <taxon>Bacillota</taxon>
        <taxon>Bacilli</taxon>
        <taxon>Bacillales</taxon>
        <taxon>Bacillaceae</taxon>
        <taxon>Halalkalibacter</taxon>
    </lineage>
</organism>
<dbReference type="AlphaFoldDB" id="W4QSG8"/>